<evidence type="ECO:0000313" key="4">
    <source>
        <dbReference type="Proteomes" id="UP000283895"/>
    </source>
</evidence>
<dbReference type="Pfam" id="PF07110">
    <property type="entry name" value="EthD"/>
    <property type="match status" value="1"/>
</dbReference>
<organism evidence="3 4">
    <name type="scientific">Cytospora schulzeri</name>
    <dbReference type="NCBI Taxonomy" id="448051"/>
    <lineage>
        <taxon>Eukaryota</taxon>
        <taxon>Fungi</taxon>
        <taxon>Dikarya</taxon>
        <taxon>Ascomycota</taxon>
        <taxon>Pezizomycotina</taxon>
        <taxon>Sordariomycetes</taxon>
        <taxon>Sordariomycetidae</taxon>
        <taxon>Diaporthales</taxon>
        <taxon>Cytosporaceae</taxon>
        <taxon>Cytospora</taxon>
    </lineage>
</organism>
<dbReference type="EMBL" id="LKEA01000003">
    <property type="protein sequence ID" value="ROW10506.1"/>
    <property type="molecule type" value="Genomic_DNA"/>
</dbReference>
<dbReference type="OrthoDB" id="3454835at2759"/>
<keyword evidence="4" id="KW-1185">Reference proteome</keyword>
<accession>A0A423X3X7</accession>
<sequence length="152" mass="17782">MAEQQQQQPVPLLKFSAHHFRAEGVDEQAFAKWYQEEQIPRMIKLLKKHGIDKYKLYITPASLRSVFQEDLDKLKGTLPGWKMTPYDVTSSYWVSNPDKLRALLTDPDWDGKVVAFEKDWIDISRAEVQIGWENTYLEDGEMVNIAETKDYD</sequence>
<feature type="domain" description="EthD" evidence="2">
    <location>
        <begin position="23"/>
        <end position="122"/>
    </location>
</feature>
<comment type="similarity">
    <text evidence="1">Belongs to the tpcK family.</text>
</comment>
<dbReference type="SUPFAM" id="SSF54909">
    <property type="entry name" value="Dimeric alpha+beta barrel"/>
    <property type="match status" value="1"/>
</dbReference>
<dbReference type="InterPro" id="IPR011008">
    <property type="entry name" value="Dimeric_a/b-barrel"/>
</dbReference>
<dbReference type="Proteomes" id="UP000283895">
    <property type="component" value="Unassembled WGS sequence"/>
</dbReference>
<evidence type="ECO:0000313" key="3">
    <source>
        <dbReference type="EMBL" id="ROW10506.1"/>
    </source>
</evidence>
<dbReference type="STRING" id="356882.A0A423X3X7"/>
<comment type="caution">
    <text evidence="3">The sequence shown here is derived from an EMBL/GenBank/DDBJ whole genome shotgun (WGS) entry which is preliminary data.</text>
</comment>
<gene>
    <name evidence="3" type="ORF">VMCG_01767</name>
</gene>
<dbReference type="AlphaFoldDB" id="A0A423X3X7"/>
<reference evidence="3 4" key="1">
    <citation type="submission" date="2015-09" db="EMBL/GenBank/DDBJ databases">
        <title>Host preference determinants of Valsa canker pathogens revealed by comparative genomics.</title>
        <authorList>
            <person name="Yin Z."/>
            <person name="Huang L."/>
        </authorList>
    </citation>
    <scope>NUCLEOTIDE SEQUENCE [LARGE SCALE GENOMIC DNA]</scope>
    <source>
        <strain evidence="3 4">03-1</strain>
    </source>
</reference>
<evidence type="ECO:0000259" key="2">
    <source>
        <dbReference type="Pfam" id="PF07110"/>
    </source>
</evidence>
<name>A0A423X3X7_9PEZI</name>
<dbReference type="InterPro" id="IPR009799">
    <property type="entry name" value="EthD_dom"/>
</dbReference>
<dbReference type="GO" id="GO:0016491">
    <property type="term" value="F:oxidoreductase activity"/>
    <property type="evidence" value="ECO:0007669"/>
    <property type="project" value="InterPro"/>
</dbReference>
<proteinExistence type="inferred from homology"/>
<protein>
    <recommendedName>
        <fullName evidence="2">EthD domain-containing protein</fullName>
    </recommendedName>
</protein>
<evidence type="ECO:0000256" key="1">
    <source>
        <dbReference type="ARBA" id="ARBA00005986"/>
    </source>
</evidence>